<gene>
    <name evidence="2" type="ORF">ILYODFUR_029530</name>
</gene>
<feature type="region of interest" description="Disordered" evidence="1">
    <location>
        <begin position="82"/>
        <end position="101"/>
    </location>
</feature>
<dbReference type="Proteomes" id="UP001482620">
    <property type="component" value="Unassembled WGS sequence"/>
</dbReference>
<comment type="caution">
    <text evidence="2">The sequence shown here is derived from an EMBL/GenBank/DDBJ whole genome shotgun (WGS) entry which is preliminary data.</text>
</comment>
<reference evidence="2 3" key="1">
    <citation type="submission" date="2021-06" db="EMBL/GenBank/DDBJ databases">
        <authorList>
            <person name="Palmer J.M."/>
        </authorList>
    </citation>
    <scope>NUCLEOTIDE SEQUENCE [LARGE SCALE GENOMIC DNA]</scope>
    <source>
        <strain evidence="3">if_2019</strain>
        <tissue evidence="2">Muscle</tissue>
    </source>
</reference>
<dbReference type="EMBL" id="JAHRIQ010085311">
    <property type="protein sequence ID" value="MEQ2249464.1"/>
    <property type="molecule type" value="Genomic_DNA"/>
</dbReference>
<organism evidence="2 3">
    <name type="scientific">Ilyodon furcidens</name>
    <name type="common">goldbreast splitfin</name>
    <dbReference type="NCBI Taxonomy" id="33524"/>
    <lineage>
        <taxon>Eukaryota</taxon>
        <taxon>Metazoa</taxon>
        <taxon>Chordata</taxon>
        <taxon>Craniata</taxon>
        <taxon>Vertebrata</taxon>
        <taxon>Euteleostomi</taxon>
        <taxon>Actinopterygii</taxon>
        <taxon>Neopterygii</taxon>
        <taxon>Teleostei</taxon>
        <taxon>Neoteleostei</taxon>
        <taxon>Acanthomorphata</taxon>
        <taxon>Ovalentaria</taxon>
        <taxon>Atherinomorphae</taxon>
        <taxon>Cyprinodontiformes</taxon>
        <taxon>Goodeidae</taxon>
        <taxon>Ilyodon</taxon>
    </lineage>
</organism>
<keyword evidence="3" id="KW-1185">Reference proteome</keyword>
<evidence type="ECO:0000313" key="2">
    <source>
        <dbReference type="EMBL" id="MEQ2249464.1"/>
    </source>
</evidence>
<protein>
    <submittedName>
        <fullName evidence="2">Uncharacterized protein</fullName>
    </submittedName>
</protein>
<evidence type="ECO:0000313" key="3">
    <source>
        <dbReference type="Proteomes" id="UP001482620"/>
    </source>
</evidence>
<accession>A0ABV0UXN9</accession>
<evidence type="ECO:0000256" key="1">
    <source>
        <dbReference type="SAM" id="MobiDB-lite"/>
    </source>
</evidence>
<name>A0ABV0UXN9_9TELE</name>
<proteinExistence type="predicted"/>
<sequence>MADLDFAEQVTVLYLWKTKNAAVIGVSGFTKFSRDETSLESTTNYSRSSAWMMVTFSGIFAYLGPSLRTSCSALGDISAPGTPTPGAVSPLQNACPSVFGE</sequence>